<dbReference type="CDD" id="cd00054">
    <property type="entry name" value="EGF_CA"/>
    <property type="match status" value="1"/>
</dbReference>
<dbReference type="SUPFAM" id="SSF57414">
    <property type="entry name" value="Hairpin loop containing domain-like"/>
    <property type="match status" value="1"/>
</dbReference>
<dbReference type="PROSITE" id="PS50948">
    <property type="entry name" value="PAN"/>
    <property type="match status" value="1"/>
</dbReference>
<proteinExistence type="predicted"/>
<dbReference type="PANTHER" id="PTHR24543">
    <property type="entry name" value="MULTICOPPER OXIDASE-RELATED"/>
    <property type="match status" value="1"/>
</dbReference>
<organism evidence="9 10">
    <name type="scientific">Pocillopora meandrina</name>
    <dbReference type="NCBI Taxonomy" id="46732"/>
    <lineage>
        <taxon>Eukaryota</taxon>
        <taxon>Metazoa</taxon>
        <taxon>Cnidaria</taxon>
        <taxon>Anthozoa</taxon>
        <taxon>Hexacorallia</taxon>
        <taxon>Scleractinia</taxon>
        <taxon>Astrocoeniina</taxon>
        <taxon>Pocilloporidae</taxon>
        <taxon>Pocillopora</taxon>
    </lineage>
</organism>
<dbReference type="SMART" id="SM00179">
    <property type="entry name" value="EGF_CA"/>
    <property type="match status" value="1"/>
</dbReference>
<gene>
    <name evidence="9" type="ORF">PMEA_00034358</name>
</gene>
<feature type="domain" description="EGF-like" evidence="7">
    <location>
        <begin position="198"/>
        <end position="238"/>
    </location>
</feature>
<dbReference type="SUPFAM" id="SSF49785">
    <property type="entry name" value="Galactose-binding domain-like"/>
    <property type="match status" value="1"/>
</dbReference>
<evidence type="ECO:0000259" key="7">
    <source>
        <dbReference type="PROSITE" id="PS50026"/>
    </source>
</evidence>
<dbReference type="SMART" id="SM00181">
    <property type="entry name" value="EGF"/>
    <property type="match status" value="1"/>
</dbReference>
<evidence type="ECO:0000256" key="4">
    <source>
        <dbReference type="ARBA" id="ARBA00023157"/>
    </source>
</evidence>
<dbReference type="Gene3D" id="3.50.4.10">
    <property type="entry name" value="Hepatocyte Growth Factor"/>
    <property type="match status" value="1"/>
</dbReference>
<comment type="caution">
    <text evidence="5">Lacks conserved residue(s) required for the propagation of feature annotation.</text>
</comment>
<keyword evidence="3" id="KW-0677">Repeat</keyword>
<dbReference type="EMBL" id="CALNXJ010000087">
    <property type="protein sequence ID" value="CAH3162745.1"/>
    <property type="molecule type" value="Genomic_DNA"/>
</dbReference>
<dbReference type="PANTHER" id="PTHR24543:SF335">
    <property type="entry name" value="EGF-LIKE REPEAT AND DISCOIDIN I-LIKE DOMAIN-CONTAINING PROTEIN 3"/>
    <property type="match status" value="1"/>
</dbReference>
<keyword evidence="1 5" id="KW-0245">EGF-like domain</keyword>
<dbReference type="Proteomes" id="UP001159428">
    <property type="component" value="Unassembled WGS sequence"/>
</dbReference>
<feature type="domain" description="F5/8 type C" evidence="6">
    <location>
        <begin position="241"/>
        <end position="386"/>
    </location>
</feature>
<keyword evidence="4" id="KW-1015">Disulfide bond</keyword>
<dbReference type="AlphaFoldDB" id="A0AAU9XYB9"/>
<sequence length="386" mass="43499">MSVYETSLTEKDEPKLMSMRFCIVIVLCYVYEVFAQQCKEGEHAISGMMLRGHTFKKVRSLIAFECHQACYNDFRCHSFNYVISEELCELNNRTKEASPENFVPNSERFYVRSNKKRVPLGSIPEFPAETCREIKASEEGKANSGNYWLDSIIEGKTVLVPCDMETAGMSGYFYVNIHRAHCQLISNMYSIYNHFLLDADECKASLPVCDTNAICQNTPDSYICACKPGVIADGTTCTAVLSCEALGVEDPNIIPDVQITASSNYLSYYPHKGRLNGDSGWCQQSSRITDDYIQVDIGAGRTVCGVATQGKANGSFIKSYRLSFSTDGTSWTAYKEQNVEKIFEANSDLNTIIKHTLNNPVQARYIRFYPVTFSQYPCMRIEVFVQ</sequence>
<dbReference type="GO" id="GO:0005509">
    <property type="term" value="F:calcium ion binding"/>
    <property type="evidence" value="ECO:0007669"/>
    <property type="project" value="InterPro"/>
</dbReference>
<keyword evidence="2" id="KW-0732">Signal</keyword>
<dbReference type="PROSITE" id="PS50022">
    <property type="entry name" value="FA58C_3"/>
    <property type="match status" value="1"/>
</dbReference>
<dbReference type="Gene3D" id="2.60.120.260">
    <property type="entry name" value="Galactose-binding domain-like"/>
    <property type="match status" value="1"/>
</dbReference>
<dbReference type="InterPro" id="IPR001881">
    <property type="entry name" value="EGF-like_Ca-bd_dom"/>
</dbReference>
<dbReference type="PROSITE" id="PS01187">
    <property type="entry name" value="EGF_CA"/>
    <property type="match status" value="1"/>
</dbReference>
<evidence type="ECO:0000256" key="1">
    <source>
        <dbReference type="ARBA" id="ARBA00022536"/>
    </source>
</evidence>
<evidence type="ECO:0000313" key="10">
    <source>
        <dbReference type="Proteomes" id="UP001159428"/>
    </source>
</evidence>
<dbReference type="InterPro" id="IPR003609">
    <property type="entry name" value="Pan_app"/>
</dbReference>
<evidence type="ECO:0000313" key="9">
    <source>
        <dbReference type="EMBL" id="CAH3162745.1"/>
    </source>
</evidence>
<feature type="domain" description="Apple" evidence="8">
    <location>
        <begin position="38"/>
        <end position="114"/>
    </location>
</feature>
<dbReference type="Pfam" id="PF00024">
    <property type="entry name" value="PAN_1"/>
    <property type="match status" value="1"/>
</dbReference>
<comment type="caution">
    <text evidence="9">The sequence shown here is derived from an EMBL/GenBank/DDBJ whole genome shotgun (WGS) entry which is preliminary data.</text>
</comment>
<dbReference type="PROSITE" id="PS00010">
    <property type="entry name" value="ASX_HYDROXYL"/>
    <property type="match status" value="1"/>
</dbReference>
<evidence type="ECO:0000256" key="2">
    <source>
        <dbReference type="ARBA" id="ARBA00022729"/>
    </source>
</evidence>
<dbReference type="Pfam" id="PF12947">
    <property type="entry name" value="EGF_3"/>
    <property type="match status" value="1"/>
</dbReference>
<dbReference type="CDD" id="cd00057">
    <property type="entry name" value="FA58C"/>
    <property type="match status" value="1"/>
</dbReference>
<name>A0AAU9XYB9_9CNID</name>
<dbReference type="PROSITE" id="PS50026">
    <property type="entry name" value="EGF_3"/>
    <property type="match status" value="1"/>
</dbReference>
<dbReference type="Gene3D" id="2.10.25.10">
    <property type="entry name" value="Laminin"/>
    <property type="match status" value="1"/>
</dbReference>
<evidence type="ECO:0000256" key="3">
    <source>
        <dbReference type="ARBA" id="ARBA00022737"/>
    </source>
</evidence>
<accession>A0AAU9XYB9</accession>
<dbReference type="InterPro" id="IPR008979">
    <property type="entry name" value="Galactose-bd-like_sf"/>
</dbReference>
<dbReference type="InterPro" id="IPR000742">
    <property type="entry name" value="EGF"/>
</dbReference>
<dbReference type="Pfam" id="PF00754">
    <property type="entry name" value="F5_F8_type_C"/>
    <property type="match status" value="1"/>
</dbReference>
<dbReference type="InterPro" id="IPR024731">
    <property type="entry name" value="NELL2-like_EGF"/>
</dbReference>
<evidence type="ECO:0000256" key="5">
    <source>
        <dbReference type="PROSITE-ProRule" id="PRU00076"/>
    </source>
</evidence>
<protein>
    <submittedName>
        <fullName evidence="9">Uncharacterized protein</fullName>
    </submittedName>
</protein>
<dbReference type="InterPro" id="IPR000421">
    <property type="entry name" value="FA58C"/>
</dbReference>
<dbReference type="SUPFAM" id="SSF57196">
    <property type="entry name" value="EGF/Laminin"/>
    <property type="match status" value="1"/>
</dbReference>
<evidence type="ECO:0000259" key="6">
    <source>
        <dbReference type="PROSITE" id="PS50022"/>
    </source>
</evidence>
<dbReference type="InterPro" id="IPR000152">
    <property type="entry name" value="EGF-type_Asp/Asn_hydroxyl_site"/>
</dbReference>
<dbReference type="PROSITE" id="PS01285">
    <property type="entry name" value="FA58C_1"/>
    <property type="match status" value="1"/>
</dbReference>
<dbReference type="Gene3D" id="2.60.120.1000">
    <property type="match status" value="1"/>
</dbReference>
<evidence type="ECO:0000259" key="8">
    <source>
        <dbReference type="PROSITE" id="PS50948"/>
    </source>
</evidence>
<dbReference type="InterPro" id="IPR018097">
    <property type="entry name" value="EGF_Ca-bd_CS"/>
</dbReference>
<dbReference type="FunFam" id="2.10.25.10:FF:000038">
    <property type="entry name" value="Fibrillin 2"/>
    <property type="match status" value="1"/>
</dbReference>
<keyword evidence="10" id="KW-1185">Reference proteome</keyword>
<dbReference type="FunFam" id="2.60.120.260:FF:000016">
    <property type="entry name" value="Contactin-associated protein-like 4 isoform 1"/>
    <property type="match status" value="1"/>
</dbReference>
<dbReference type="SMART" id="SM00231">
    <property type="entry name" value="FA58C"/>
    <property type="match status" value="1"/>
</dbReference>
<reference evidence="9 10" key="1">
    <citation type="submission" date="2022-05" db="EMBL/GenBank/DDBJ databases">
        <authorList>
            <consortium name="Genoscope - CEA"/>
            <person name="William W."/>
        </authorList>
    </citation>
    <scope>NUCLEOTIDE SEQUENCE [LARGE SCALE GENOMIC DNA]</scope>
</reference>